<dbReference type="Pfam" id="PF01936">
    <property type="entry name" value="NYN"/>
    <property type="match status" value="1"/>
</dbReference>
<dbReference type="CDD" id="cd18722">
    <property type="entry name" value="PIN_NicB-like"/>
    <property type="match status" value="1"/>
</dbReference>
<dbReference type="Gene3D" id="3.40.50.1010">
    <property type="entry name" value="5'-nuclease"/>
    <property type="match status" value="1"/>
</dbReference>
<dbReference type="Proteomes" id="UP000192783">
    <property type="component" value="Unassembled WGS sequence"/>
</dbReference>
<dbReference type="EMBL" id="FWXF01000001">
    <property type="protein sequence ID" value="SMC17334.1"/>
    <property type="molecule type" value="Genomic_DNA"/>
</dbReference>
<evidence type="ECO:0000313" key="3">
    <source>
        <dbReference type="Proteomes" id="UP000192783"/>
    </source>
</evidence>
<proteinExistence type="predicted"/>
<protein>
    <submittedName>
        <fullName evidence="2">TIGR00288 family protein</fullName>
    </submittedName>
</protein>
<name>A0A1W1X0A8_9BACT</name>
<sequence>MHFIDNQESFEVRLGRLEKRGSSFNQKMVDVLLSIDRVELSAKERIDTAILVAGDSDFVPAVQKAKNNGTRVILACSSDRNEYHLELWKTADIRIPIDEDRMRGCNAGNLSQ</sequence>
<evidence type="ECO:0000313" key="2">
    <source>
        <dbReference type="EMBL" id="SMC17334.1"/>
    </source>
</evidence>
<feature type="domain" description="NYN" evidence="1">
    <location>
        <begin position="9"/>
        <end position="77"/>
    </location>
</feature>
<keyword evidence="3" id="KW-1185">Reference proteome</keyword>
<dbReference type="InterPro" id="IPR021139">
    <property type="entry name" value="NYN"/>
</dbReference>
<dbReference type="STRING" id="1121390.SAMN02746041_00291"/>
<organism evidence="2 3">
    <name type="scientific">Desulfacinum hydrothermale DSM 13146</name>
    <dbReference type="NCBI Taxonomy" id="1121390"/>
    <lineage>
        <taxon>Bacteria</taxon>
        <taxon>Pseudomonadati</taxon>
        <taxon>Thermodesulfobacteriota</taxon>
        <taxon>Syntrophobacteria</taxon>
        <taxon>Syntrophobacterales</taxon>
        <taxon>Syntrophobacteraceae</taxon>
        <taxon>Desulfacinum</taxon>
    </lineage>
</organism>
<dbReference type="AlphaFoldDB" id="A0A1W1X0A8"/>
<reference evidence="2 3" key="1">
    <citation type="submission" date="2017-04" db="EMBL/GenBank/DDBJ databases">
        <authorList>
            <person name="Afonso C.L."/>
            <person name="Miller P.J."/>
            <person name="Scott M.A."/>
            <person name="Spackman E."/>
            <person name="Goraichik I."/>
            <person name="Dimitrov K.M."/>
            <person name="Suarez D.L."/>
            <person name="Swayne D.E."/>
        </authorList>
    </citation>
    <scope>NUCLEOTIDE SEQUENCE [LARGE SCALE GENOMIC DNA]</scope>
    <source>
        <strain evidence="2 3">DSM 13146</strain>
    </source>
</reference>
<accession>A0A1W1X0A8</accession>
<dbReference type="GO" id="GO:0004540">
    <property type="term" value="F:RNA nuclease activity"/>
    <property type="evidence" value="ECO:0007669"/>
    <property type="project" value="InterPro"/>
</dbReference>
<gene>
    <name evidence="2" type="ORF">SAMN02746041_00291</name>
</gene>
<evidence type="ECO:0000259" key="1">
    <source>
        <dbReference type="Pfam" id="PF01936"/>
    </source>
</evidence>